<comment type="caution">
    <text evidence="2">The sequence shown here is derived from an EMBL/GenBank/DDBJ whole genome shotgun (WGS) entry which is preliminary data.</text>
</comment>
<dbReference type="CDD" id="cd00367">
    <property type="entry name" value="PTS-HPr_like"/>
    <property type="match status" value="1"/>
</dbReference>
<dbReference type="InterPro" id="IPR035895">
    <property type="entry name" value="HPr-like_sf"/>
</dbReference>
<dbReference type="Proteomes" id="UP001437460">
    <property type="component" value="Unassembled WGS sequence"/>
</dbReference>
<organism evidence="2 3">
    <name type="scientific">Ventrimonas faecis</name>
    <dbReference type="NCBI Taxonomy" id="3133170"/>
    <lineage>
        <taxon>Bacteria</taxon>
        <taxon>Bacillati</taxon>
        <taxon>Bacillota</taxon>
        <taxon>Clostridia</taxon>
        <taxon>Lachnospirales</taxon>
        <taxon>Lachnospiraceae</taxon>
        <taxon>Ventrimonas</taxon>
    </lineage>
</organism>
<gene>
    <name evidence="2" type="ORF">WMO41_11305</name>
</gene>
<dbReference type="PRINTS" id="PR00107">
    <property type="entry name" value="PHOSPHOCPHPR"/>
</dbReference>
<keyword evidence="3" id="KW-1185">Reference proteome</keyword>
<dbReference type="PANTHER" id="PTHR33705:SF5">
    <property type="entry name" value="HPR-LIKE PROTEIN CRH"/>
    <property type="match status" value="1"/>
</dbReference>
<proteinExistence type="predicted"/>
<evidence type="ECO:0000313" key="2">
    <source>
        <dbReference type="EMBL" id="MEQ2563739.1"/>
    </source>
</evidence>
<dbReference type="InterPro" id="IPR000032">
    <property type="entry name" value="HPr-like"/>
</dbReference>
<dbReference type="NCBIfam" id="TIGR01003">
    <property type="entry name" value="PTS_HPr_family"/>
    <property type="match status" value="1"/>
</dbReference>
<dbReference type="Gene3D" id="3.30.1340.10">
    <property type="entry name" value="HPr-like"/>
    <property type="match status" value="1"/>
</dbReference>
<protein>
    <submittedName>
        <fullName evidence="2">HPr family phosphocarrier protein</fullName>
    </submittedName>
</protein>
<dbReference type="InterPro" id="IPR050399">
    <property type="entry name" value="HPr"/>
</dbReference>
<evidence type="ECO:0000259" key="1">
    <source>
        <dbReference type="PROSITE" id="PS51350"/>
    </source>
</evidence>
<dbReference type="Pfam" id="PF00381">
    <property type="entry name" value="PTS-HPr"/>
    <property type="match status" value="1"/>
</dbReference>
<dbReference type="PROSITE" id="PS51350">
    <property type="entry name" value="PTS_HPR_DOM"/>
    <property type="match status" value="1"/>
</dbReference>
<accession>A0ABV1HN41</accession>
<feature type="domain" description="HPr" evidence="1">
    <location>
        <begin position="1"/>
        <end position="85"/>
    </location>
</feature>
<dbReference type="RefSeq" id="WP_349229839.1">
    <property type="nucleotide sequence ID" value="NZ_JBBMFJ010000024.1"/>
</dbReference>
<dbReference type="PANTHER" id="PTHR33705">
    <property type="entry name" value="PHOSPHOCARRIER PROTEIN HPR"/>
    <property type="match status" value="1"/>
</dbReference>
<name>A0ABV1HN41_9FIRM</name>
<sequence length="85" mass="9136">MLKKTIAIGLSSGLEARPVAMLVQIASQFDSQIYVENNNARVNAKSIMGMMTLGMGAGEEITVSADGDDENEALDNIEKYLKGEK</sequence>
<dbReference type="EMBL" id="JBBMFJ010000024">
    <property type="protein sequence ID" value="MEQ2563739.1"/>
    <property type="molecule type" value="Genomic_DNA"/>
</dbReference>
<evidence type="ECO:0000313" key="3">
    <source>
        <dbReference type="Proteomes" id="UP001437460"/>
    </source>
</evidence>
<reference evidence="2 3" key="1">
    <citation type="submission" date="2024-03" db="EMBL/GenBank/DDBJ databases">
        <title>Human intestinal bacterial collection.</title>
        <authorList>
            <person name="Pauvert C."/>
            <person name="Hitch T.C.A."/>
            <person name="Clavel T."/>
        </authorList>
    </citation>
    <scope>NUCLEOTIDE SEQUENCE [LARGE SCALE GENOMIC DNA]</scope>
    <source>
        <strain evidence="2 3">CLA-AP-H27</strain>
    </source>
</reference>
<dbReference type="SUPFAM" id="SSF55594">
    <property type="entry name" value="HPr-like"/>
    <property type="match status" value="1"/>
</dbReference>